<dbReference type="Gene3D" id="3.40.50.300">
    <property type="entry name" value="P-loop containing nucleotide triphosphate hydrolases"/>
    <property type="match status" value="2"/>
</dbReference>
<dbReference type="InterPro" id="IPR027417">
    <property type="entry name" value="P-loop_NTPase"/>
</dbReference>
<dbReference type="GO" id="GO:0006289">
    <property type="term" value="P:nucleotide-excision repair"/>
    <property type="evidence" value="ECO:0007669"/>
    <property type="project" value="TreeGrafter"/>
</dbReference>
<dbReference type="SUPFAM" id="SSF52540">
    <property type="entry name" value="P-loop containing nucleoside triphosphate hydrolases"/>
    <property type="match status" value="1"/>
</dbReference>
<dbReference type="InterPro" id="IPR012337">
    <property type="entry name" value="RNaseH-like_sf"/>
</dbReference>
<evidence type="ECO:0000259" key="5">
    <source>
        <dbReference type="PROSITE" id="PS51194"/>
    </source>
</evidence>
<dbReference type="EMBL" id="FMXO01000018">
    <property type="protein sequence ID" value="SDB56430.1"/>
    <property type="molecule type" value="Genomic_DNA"/>
</dbReference>
<dbReference type="Pfam" id="PF00270">
    <property type="entry name" value="DEAD"/>
    <property type="match status" value="1"/>
</dbReference>
<keyword evidence="6" id="KW-0347">Helicase</keyword>
<dbReference type="Pfam" id="PF13482">
    <property type="entry name" value="RNase_H_2"/>
    <property type="match status" value="1"/>
</dbReference>
<feature type="compositionally biased region" description="Basic and acidic residues" evidence="3">
    <location>
        <begin position="791"/>
        <end position="805"/>
    </location>
</feature>
<protein>
    <submittedName>
        <fullName evidence="6">DEAD/DEAH box helicase domain-containing protein</fullName>
    </submittedName>
</protein>
<gene>
    <name evidence="6" type="ORF">SAMN05660653_02820</name>
</gene>
<dbReference type="InterPro" id="IPR011545">
    <property type="entry name" value="DEAD/DEAH_box_helicase_dom"/>
</dbReference>
<dbReference type="Pfam" id="PF22982">
    <property type="entry name" value="WHD_HRQ1"/>
    <property type="match status" value="1"/>
</dbReference>
<feature type="compositionally biased region" description="Polar residues" evidence="3">
    <location>
        <begin position="823"/>
        <end position="836"/>
    </location>
</feature>
<dbReference type="Proteomes" id="UP000198771">
    <property type="component" value="Unassembled WGS sequence"/>
</dbReference>
<dbReference type="Gene3D" id="3.30.420.10">
    <property type="entry name" value="Ribonuclease H-like superfamily/Ribonuclease H"/>
    <property type="match status" value="1"/>
</dbReference>
<name>A0A1G6EGI6_9BACT</name>
<dbReference type="GO" id="GO:0036297">
    <property type="term" value="P:interstrand cross-link repair"/>
    <property type="evidence" value="ECO:0007669"/>
    <property type="project" value="TreeGrafter"/>
</dbReference>
<dbReference type="CDD" id="cd17923">
    <property type="entry name" value="DEXHc_Hrq1-like"/>
    <property type="match status" value="1"/>
</dbReference>
<dbReference type="InterPro" id="IPR055227">
    <property type="entry name" value="HRQ1_WHD"/>
</dbReference>
<feature type="domain" description="Helicase ATP-binding" evidence="4">
    <location>
        <begin position="69"/>
        <end position="252"/>
    </location>
</feature>
<dbReference type="AlphaFoldDB" id="A0A1G6EGI6"/>
<dbReference type="GO" id="GO:0003676">
    <property type="term" value="F:nucleic acid binding"/>
    <property type="evidence" value="ECO:0007669"/>
    <property type="project" value="InterPro"/>
</dbReference>
<dbReference type="STRING" id="617002.SAMN05660653_02820"/>
<dbReference type="OrthoDB" id="9815222at2"/>
<feature type="region of interest" description="Disordered" evidence="3">
    <location>
        <begin position="790"/>
        <end position="847"/>
    </location>
</feature>
<dbReference type="PROSITE" id="PS51192">
    <property type="entry name" value="HELICASE_ATP_BIND_1"/>
    <property type="match status" value="1"/>
</dbReference>
<dbReference type="PANTHER" id="PTHR47957:SF3">
    <property type="entry name" value="ATP-DEPENDENT HELICASE HRQ1"/>
    <property type="match status" value="1"/>
</dbReference>
<dbReference type="GO" id="GO:0005524">
    <property type="term" value="F:ATP binding"/>
    <property type="evidence" value="ECO:0007669"/>
    <property type="project" value="UniProtKB-KW"/>
</dbReference>
<dbReference type="SUPFAM" id="SSF53098">
    <property type="entry name" value="Ribonuclease H-like"/>
    <property type="match status" value="1"/>
</dbReference>
<dbReference type="PANTHER" id="PTHR47957">
    <property type="entry name" value="ATP-DEPENDENT HELICASE HRQ1"/>
    <property type="match status" value="1"/>
</dbReference>
<keyword evidence="6" id="KW-0378">Hydrolase</keyword>
<dbReference type="Pfam" id="PF00271">
    <property type="entry name" value="Helicase_C"/>
    <property type="match status" value="1"/>
</dbReference>
<sequence length="1032" mass="116089">MNLATPVELFIQGLRHSERLPAQCLVHHRVLPAQQPEYAVPEQDCPEEMANCLTSLGITRQYAHQADAMARIRQGRDVVVATPTASGKSLIYNQPVMEALVQDQLARALYLFPLKALAQDQHNTLREMIGGLPQDKRPTMAIYDGDTDNQVRDRIRRDPPKILITNPDMLHLGILAHHHRWRDFFRNLRFVVIDEVHVYRGVMGSHMAWVFRRLERICAHYGARPAYVCCSATIHNPLELTRELTGRDADLISESTAPRGRKHFVFLDAAEGPSLTALVLLEQALIQGLRTIIYTGSRKLTELLGIWSGQRLKEFKDRISVYRAGFLPRERRRIEADLASGRTLAVISTSALELGIDIGNLDLCILVGYPGSIMATWQRAGRVGRGGRESAVALLGYENPLDKYFMRHPNVFFSSPPEAAVLNPMNPAIMDQHLVCAAADLPLDLEEPFILGSHVQDRITALLQRGRLLRTTDGRKYICPEEAPHRDVSLRGSGRSLLIFHGETGEQIGIMDWYRAFTDTHPGAVYLHQGRTYLVERLDLETASVFVLPAEINYFTRIRREKSTRILETYSGKSIWNTTIHFGRLEITQRYPAYERRALRGHNLLKVVELDLPEQIFETEGIWLIIPDSVRQSLESRQMHFMGGIHALEHACIGILPLLVLTDRNDLGGISTPLHEDLQSAAVFVYDGIPGGIGLTRQAYAQAETMLLRTLEAVTGCACENGCPACVHSPKCGSGNRPIDKQAALAVLDALRDRVPRTNLSIPLQPSAGVQHQGIHRDLFGCRNTGSTEMRMGEAKQEQEKRGEEGQTTSTCRENQAEFPVESAQTTPEPTASTVCPTPPLDFTPRDTTRISKRKTLHFAVLDIETCCSAQEVGGWGNAAQMGVSCAVLYDSREDVFIDYLQQDIPKLVEKLRQVDLVVGFNILNFDYRVLRGCLDFNFQDLPTLDMLKTVHDRLGYRLSLDHLARHTLQSQKSANGLDALKWWKQGQIDKIIAYCRDDVAITRDLYLYGCDKGYILFQNKARSLVRLPVFW</sequence>
<dbReference type="InterPro" id="IPR014001">
    <property type="entry name" value="Helicase_ATP-bd"/>
</dbReference>
<evidence type="ECO:0000259" key="4">
    <source>
        <dbReference type="PROSITE" id="PS51192"/>
    </source>
</evidence>
<dbReference type="SMART" id="SM00490">
    <property type="entry name" value="HELICc"/>
    <property type="match status" value="1"/>
</dbReference>
<dbReference type="InterPro" id="IPR018973">
    <property type="entry name" value="MZB"/>
</dbReference>
<evidence type="ECO:0000313" key="7">
    <source>
        <dbReference type="Proteomes" id="UP000198771"/>
    </source>
</evidence>
<proteinExistence type="predicted"/>
<dbReference type="SMART" id="SM00487">
    <property type="entry name" value="DEXDc"/>
    <property type="match status" value="1"/>
</dbReference>
<feature type="domain" description="Helicase C-terminal" evidence="5">
    <location>
        <begin position="280"/>
        <end position="449"/>
    </location>
</feature>
<evidence type="ECO:0000256" key="3">
    <source>
        <dbReference type="SAM" id="MobiDB-lite"/>
    </source>
</evidence>
<keyword evidence="2" id="KW-0067">ATP-binding</keyword>
<dbReference type="RefSeq" id="WP_092123178.1">
    <property type="nucleotide sequence ID" value="NZ_FMXO01000018.1"/>
</dbReference>
<dbReference type="InterPro" id="IPR001650">
    <property type="entry name" value="Helicase_C-like"/>
</dbReference>
<dbReference type="InterPro" id="IPR036397">
    <property type="entry name" value="RNaseH_sf"/>
</dbReference>
<reference evidence="6 7" key="1">
    <citation type="submission" date="2016-10" db="EMBL/GenBank/DDBJ databases">
        <authorList>
            <person name="de Groot N.N."/>
        </authorList>
    </citation>
    <scope>NUCLEOTIDE SEQUENCE [LARGE SCALE GENOMIC DNA]</scope>
    <source>
        <strain evidence="6 7">ASO4-2</strain>
    </source>
</reference>
<dbReference type="Pfam" id="PF09369">
    <property type="entry name" value="MZB"/>
    <property type="match status" value="1"/>
</dbReference>
<evidence type="ECO:0000256" key="1">
    <source>
        <dbReference type="ARBA" id="ARBA00022741"/>
    </source>
</evidence>
<keyword evidence="7" id="KW-1185">Reference proteome</keyword>
<evidence type="ECO:0000313" key="6">
    <source>
        <dbReference type="EMBL" id="SDB56430.1"/>
    </source>
</evidence>
<dbReference type="InterPro" id="IPR038720">
    <property type="entry name" value="YprB_RNase_H-like_dom"/>
</dbReference>
<organism evidence="6 7">
    <name type="scientific">Desulfonatronum thiosulfatophilum</name>
    <dbReference type="NCBI Taxonomy" id="617002"/>
    <lineage>
        <taxon>Bacteria</taxon>
        <taxon>Pseudomonadati</taxon>
        <taxon>Thermodesulfobacteriota</taxon>
        <taxon>Desulfovibrionia</taxon>
        <taxon>Desulfovibrionales</taxon>
        <taxon>Desulfonatronaceae</taxon>
        <taxon>Desulfonatronum</taxon>
    </lineage>
</organism>
<dbReference type="GO" id="GO:0043138">
    <property type="term" value="F:3'-5' DNA helicase activity"/>
    <property type="evidence" value="ECO:0007669"/>
    <property type="project" value="TreeGrafter"/>
</dbReference>
<keyword evidence="1" id="KW-0547">Nucleotide-binding</keyword>
<accession>A0A1G6EGI6</accession>
<dbReference type="PROSITE" id="PS51194">
    <property type="entry name" value="HELICASE_CTER"/>
    <property type="match status" value="1"/>
</dbReference>
<evidence type="ECO:0000256" key="2">
    <source>
        <dbReference type="ARBA" id="ARBA00022840"/>
    </source>
</evidence>